<dbReference type="Pfam" id="PF13435">
    <property type="entry name" value="Cytochrome_C554"/>
    <property type="match status" value="1"/>
</dbReference>
<evidence type="ECO:0000256" key="4">
    <source>
        <dbReference type="SAM" id="SignalP"/>
    </source>
</evidence>
<organism evidence="6 7">
    <name type="scientific">Thalassotalea psychrophila</name>
    <dbReference type="NCBI Taxonomy" id="3065647"/>
    <lineage>
        <taxon>Bacteria</taxon>
        <taxon>Pseudomonadati</taxon>
        <taxon>Pseudomonadota</taxon>
        <taxon>Gammaproteobacteria</taxon>
        <taxon>Alteromonadales</taxon>
        <taxon>Colwelliaceae</taxon>
        <taxon>Thalassotalea</taxon>
    </lineage>
</organism>
<feature type="signal peptide" evidence="4">
    <location>
        <begin position="1"/>
        <end position="28"/>
    </location>
</feature>
<accession>A0ABY9TZ17</accession>
<sequence>MHFSNSFFQLFFFILTLASIWLSPTLSANENNNACISCHQDQTTQWQKSDHAKSMAIADKSSVVGNFDKQTAEHYGQKAYFYHQQGKYFVDISYDEKTETLPITYTFGHYPLQQYLVETEKGRFQVLPFAWDARSTEEGGQRWYHNYQNEEIKPADRLHWRQPLQNWNGMCADCHSDGLKRNYDSNNNQFDSSFTGINVGCVSCHANMQGHEDKKQSSEIKQGGWQRTSGESTAHWVGDKRDNSFMDQCFSCHALRAPLTDGIDPSKKFLDQFAPQFIQAPNYHVDGQIKEEVYVYGSFLQSKMYANGVNCIDCHDQHTMKIKIPDNGLCLQCHASEVFDKPEHHHHEKGSEGAQCVSCHMPENTYMGVDDRRDHSFKIPRPDLSEKFASPNACTTCHEQQDNKWAVSLLKSWKVKPRVDSETRQNFWRLQHGQSITLEQHLAIVNDDAIDIISRATALQMLAFSTEPLSHQLLKPFVNNDENLLRLAAAGTASIINAGFRAELLSPLLIDDLAAIRVAAARSLLDVYIPDSDKASFKSALNELIFANRQSGWRGEGRLNQGMVDMAKEDMQAAEKSYLKAISVDPYFDSAYSNLAELYRTQGKTNQVVAVYNKALKNIPISAILHYGYGLHFVRQQQLNKAIPLFKKSMALSPQDQQYAYIYALAIDGSGDTNRAIGLLKEMVNVYAQNQQLVELGLSLSQKANSRSDFDYFMKLR</sequence>
<dbReference type="SUPFAM" id="SSF48695">
    <property type="entry name" value="Multiheme cytochromes"/>
    <property type="match status" value="1"/>
</dbReference>
<feature type="domain" description="Cytochrome c-552/4" evidence="5">
    <location>
        <begin position="34"/>
        <end position="62"/>
    </location>
</feature>
<dbReference type="InterPro" id="IPR036280">
    <property type="entry name" value="Multihaem_cyt_sf"/>
</dbReference>
<keyword evidence="1 4" id="KW-0732">Signal</keyword>
<feature type="repeat" description="TPR" evidence="2">
    <location>
        <begin position="623"/>
        <end position="656"/>
    </location>
</feature>
<dbReference type="SMART" id="SM00028">
    <property type="entry name" value="TPR"/>
    <property type="match status" value="3"/>
</dbReference>
<proteinExistence type="predicted"/>
<dbReference type="Gene3D" id="1.25.40.10">
    <property type="entry name" value="Tetratricopeptide repeat domain"/>
    <property type="match status" value="1"/>
</dbReference>
<dbReference type="SUPFAM" id="SSF48452">
    <property type="entry name" value="TPR-like"/>
    <property type="match status" value="1"/>
</dbReference>
<dbReference type="EMBL" id="CP134145">
    <property type="protein sequence ID" value="WNC73055.1"/>
    <property type="molecule type" value="Genomic_DNA"/>
</dbReference>
<dbReference type="Proteomes" id="UP001258994">
    <property type="component" value="Chromosome"/>
</dbReference>
<feature type="region of interest" description="Disordered" evidence="3">
    <location>
        <begin position="212"/>
        <end position="233"/>
    </location>
</feature>
<evidence type="ECO:0000256" key="3">
    <source>
        <dbReference type="SAM" id="MobiDB-lite"/>
    </source>
</evidence>
<reference evidence="7" key="1">
    <citation type="submission" date="2023-09" db="EMBL/GenBank/DDBJ databases">
        <authorList>
            <person name="Li S."/>
            <person name="Li X."/>
            <person name="Zhang C."/>
            <person name="Zhao Z."/>
        </authorList>
    </citation>
    <scope>NUCLEOTIDE SEQUENCE [LARGE SCALE GENOMIC DNA]</scope>
    <source>
        <strain evidence="7">SQ149</strain>
    </source>
</reference>
<dbReference type="PROSITE" id="PS50005">
    <property type="entry name" value="TPR"/>
    <property type="match status" value="2"/>
</dbReference>
<evidence type="ECO:0000256" key="2">
    <source>
        <dbReference type="PROSITE-ProRule" id="PRU00339"/>
    </source>
</evidence>
<protein>
    <submittedName>
        <fullName evidence="6">Multiheme c-type cytochrome</fullName>
    </submittedName>
</protein>
<evidence type="ECO:0000259" key="5">
    <source>
        <dbReference type="Pfam" id="PF13435"/>
    </source>
</evidence>
<gene>
    <name evidence="6" type="ORF">RGQ13_03465</name>
</gene>
<dbReference type="InterPro" id="IPR011990">
    <property type="entry name" value="TPR-like_helical_dom_sf"/>
</dbReference>
<dbReference type="InterPro" id="IPR023155">
    <property type="entry name" value="Cyt_c-552/4"/>
</dbReference>
<dbReference type="Pfam" id="PF13181">
    <property type="entry name" value="TPR_8"/>
    <property type="match status" value="2"/>
</dbReference>
<dbReference type="PANTHER" id="PTHR35038">
    <property type="entry name" value="DISSIMILATORY SULFITE REDUCTASE SIRA"/>
    <property type="match status" value="1"/>
</dbReference>
<feature type="chain" id="PRO_5045976977" evidence="4">
    <location>
        <begin position="29"/>
        <end position="717"/>
    </location>
</feature>
<feature type="repeat" description="TPR" evidence="2">
    <location>
        <begin position="589"/>
        <end position="622"/>
    </location>
</feature>
<dbReference type="CDD" id="cd08168">
    <property type="entry name" value="Cytochrom_C3"/>
    <property type="match status" value="1"/>
</dbReference>
<evidence type="ECO:0000313" key="6">
    <source>
        <dbReference type="EMBL" id="WNC73055.1"/>
    </source>
</evidence>
<dbReference type="Gene3D" id="1.10.1130.10">
    <property type="entry name" value="Flavocytochrome C3, Chain A"/>
    <property type="match status" value="2"/>
</dbReference>
<dbReference type="InterPro" id="IPR051829">
    <property type="entry name" value="Multiheme_Cytochr_ET"/>
</dbReference>
<keyword evidence="7" id="KW-1185">Reference proteome</keyword>
<evidence type="ECO:0000313" key="7">
    <source>
        <dbReference type="Proteomes" id="UP001258994"/>
    </source>
</evidence>
<keyword evidence="2" id="KW-0802">TPR repeat</keyword>
<dbReference type="InterPro" id="IPR019734">
    <property type="entry name" value="TPR_rpt"/>
</dbReference>
<dbReference type="PANTHER" id="PTHR35038:SF8">
    <property type="entry name" value="C-TYPE POLYHEME CYTOCHROME OMCC"/>
    <property type="match status" value="1"/>
</dbReference>
<dbReference type="RefSeq" id="WP_348392168.1">
    <property type="nucleotide sequence ID" value="NZ_CP134145.1"/>
</dbReference>
<evidence type="ECO:0000256" key="1">
    <source>
        <dbReference type="ARBA" id="ARBA00022729"/>
    </source>
</evidence>
<name>A0ABY9TZ17_9GAMM</name>